<accession>A0ABX5WZX1</accession>
<reference evidence="1 2" key="1">
    <citation type="submission" date="2019-07" db="EMBL/GenBank/DDBJ databases">
        <title>Shewanella sp. YLB-06 whole genomic sequence.</title>
        <authorList>
            <person name="Yu L."/>
        </authorList>
    </citation>
    <scope>NUCLEOTIDE SEQUENCE [LARGE SCALE GENOMIC DNA]</scope>
    <source>
        <strain evidence="1 2">YLB-06</strain>
    </source>
</reference>
<evidence type="ECO:0000313" key="1">
    <source>
        <dbReference type="EMBL" id="QDO84650.1"/>
    </source>
</evidence>
<dbReference type="EMBL" id="CP041614">
    <property type="protein sequence ID" value="QDO84650.1"/>
    <property type="molecule type" value="Genomic_DNA"/>
</dbReference>
<proteinExistence type="predicted"/>
<gene>
    <name evidence="1" type="ORF">FM037_17300</name>
</gene>
<organism evidence="1 2">
    <name type="scientific">Shewanella psychropiezotolerans</name>
    <dbReference type="NCBI Taxonomy" id="2593655"/>
    <lineage>
        <taxon>Bacteria</taxon>
        <taxon>Pseudomonadati</taxon>
        <taxon>Pseudomonadota</taxon>
        <taxon>Gammaproteobacteria</taxon>
        <taxon>Alteromonadales</taxon>
        <taxon>Shewanellaceae</taxon>
        <taxon>Shewanella</taxon>
    </lineage>
</organism>
<keyword evidence="2" id="KW-1185">Reference proteome</keyword>
<dbReference type="RefSeq" id="WP_144047001.1">
    <property type="nucleotide sequence ID" value="NZ_CP041614.1"/>
</dbReference>
<dbReference type="Proteomes" id="UP000315947">
    <property type="component" value="Chromosome"/>
</dbReference>
<sequence length="525" mass="58607">MPTISVTPSSHKTIEISSSGNRDIVSKKGLIKSAKAASAKLASIGSALTLPTCKDMHFNRAKATQKSAPQHDVTDFKSEFIPRRSEAKKHTAQDTETSTTALQNYYQHQHATVKQEFESLFNTYASSSTEHGKYAQSYANDLSMTCVEGRYQLPALPKTVAEFAIIFNQLAQNHAPNGSLGKLIKKALGKNTTLGQLLDINTSAKLGALSQLIPITLKVTLKHKLSSPTTTEPPKVIKLDPIEKEKLATEKQRKLPSLLQQLDTLSEVYSSYVKELPTADSQARGLQQSLLEAANKLDAIDKDNELQRQPEFRGRGATFTQTTPNTHLAHSALFDSDKIYSLADFDDIIASNRAIKEKIAEFDRHLSQLNQNIGFHVEKLPNKAEVANSKILGINPLDIDLDKVMDKLNNLETLLLKPKQNWRSRLINFFHPKGFQSESDRLTFETMAIHRLKELKEKISTSSVEMKLEDFSTKPWFKYLVAKQIESLQTASQSYQFGPFSIASPAKKQLDAFLRSNDWPKPNVA</sequence>
<name>A0ABX5WZX1_9GAMM</name>
<evidence type="ECO:0000313" key="2">
    <source>
        <dbReference type="Proteomes" id="UP000315947"/>
    </source>
</evidence>
<protein>
    <submittedName>
        <fullName evidence="1">Uncharacterized protein</fullName>
    </submittedName>
</protein>